<feature type="non-terminal residue" evidence="3">
    <location>
        <position position="1"/>
    </location>
</feature>
<dbReference type="KEGG" id="nve:5495704"/>
<dbReference type="PANTHER" id="PTHR13268:SF0">
    <property type="entry name" value="BCAS3 MICROTUBULE ASSOCIATED CELL MIGRATION FACTOR"/>
    <property type="match status" value="1"/>
</dbReference>
<dbReference type="InterPro" id="IPR045142">
    <property type="entry name" value="BCAS3-like"/>
</dbReference>
<evidence type="ECO:0000313" key="4">
    <source>
        <dbReference type="Proteomes" id="UP000001593"/>
    </source>
</evidence>
<dbReference type="EMBL" id="DS479569">
    <property type="protein sequence ID" value="EDO25453.1"/>
    <property type="molecule type" value="Genomic_DNA"/>
</dbReference>
<feature type="domain" description="BCAS3" evidence="2">
    <location>
        <begin position="25"/>
        <end position="65"/>
    </location>
</feature>
<reference evidence="3 4" key="1">
    <citation type="journal article" date="2007" name="Science">
        <title>Sea anemone genome reveals ancestral eumetazoan gene repertoire and genomic organization.</title>
        <authorList>
            <person name="Putnam N.H."/>
            <person name="Srivastava M."/>
            <person name="Hellsten U."/>
            <person name="Dirks B."/>
            <person name="Chapman J."/>
            <person name="Salamov A."/>
            <person name="Terry A."/>
            <person name="Shapiro H."/>
            <person name="Lindquist E."/>
            <person name="Kapitonov V.V."/>
            <person name="Jurka J."/>
            <person name="Genikhovich G."/>
            <person name="Grigoriev I.V."/>
            <person name="Lucas S.M."/>
            <person name="Steele R.E."/>
            <person name="Finnerty J.R."/>
            <person name="Technau U."/>
            <person name="Martindale M.Q."/>
            <person name="Rokhsar D.S."/>
        </authorList>
    </citation>
    <scope>NUCLEOTIDE SEQUENCE [LARGE SCALE GENOMIC DNA]</scope>
    <source>
        <strain evidence="4">CH2 X CH6</strain>
    </source>
</reference>
<dbReference type="InterPro" id="IPR022175">
    <property type="entry name" value="BCAS3_dom"/>
</dbReference>
<gene>
    <name evidence="3" type="ORF">NEMVEDRAFT_v1g225988</name>
</gene>
<sequence length="213" mass="23545">SNLVSFEKSQENLVISTEGTWCEPSAESNDEWLTNIEMETHAGPHRRLWMGPQFSFKTFQPPGSSPSGSSLSLNDPKSLTGATITPHREGHPLDFYTEELDLQSLRLQPVRSDPVPTPGRDSFTGYASPNGGSQPLIIDNGPGSYSEPFPAILNGATEDKEGQLVETLADAMNDNTTTHQEKMHHGRDFTILLLVFCNHFRGISCRTIITRFN</sequence>
<evidence type="ECO:0000256" key="1">
    <source>
        <dbReference type="SAM" id="MobiDB-lite"/>
    </source>
</evidence>
<accession>A8DWF6</accession>
<feature type="region of interest" description="Disordered" evidence="1">
    <location>
        <begin position="54"/>
        <end position="90"/>
    </location>
</feature>
<keyword evidence="4" id="KW-1185">Reference proteome</keyword>
<protein>
    <recommendedName>
        <fullName evidence="2">BCAS3 domain-containing protein</fullName>
    </recommendedName>
</protein>
<name>A8DWF6_NEMVE</name>
<feature type="compositionally biased region" description="Low complexity" evidence="1">
    <location>
        <begin position="61"/>
        <end position="73"/>
    </location>
</feature>
<dbReference type="PANTHER" id="PTHR13268">
    <property type="entry name" value="BREAST CARCINOMA AMPLIFIED SEQUENCE 3"/>
    <property type="match status" value="1"/>
</dbReference>
<dbReference type="STRING" id="45351.A8DWF6"/>
<dbReference type="HOGENOM" id="CLU_1297254_0_0_1"/>
<dbReference type="Proteomes" id="UP000001593">
    <property type="component" value="Unassembled WGS sequence"/>
</dbReference>
<dbReference type="PhylomeDB" id="A8DWF6"/>
<dbReference type="GO" id="GO:0006914">
    <property type="term" value="P:autophagy"/>
    <property type="evidence" value="ECO:0007669"/>
    <property type="project" value="InterPro"/>
</dbReference>
<organism evidence="3 4">
    <name type="scientific">Nematostella vectensis</name>
    <name type="common">Starlet sea anemone</name>
    <dbReference type="NCBI Taxonomy" id="45351"/>
    <lineage>
        <taxon>Eukaryota</taxon>
        <taxon>Metazoa</taxon>
        <taxon>Cnidaria</taxon>
        <taxon>Anthozoa</taxon>
        <taxon>Hexacorallia</taxon>
        <taxon>Actiniaria</taxon>
        <taxon>Edwardsiidae</taxon>
        <taxon>Nematostella</taxon>
    </lineage>
</organism>
<dbReference type="eggNOG" id="KOG4415">
    <property type="taxonomic scope" value="Eukaryota"/>
</dbReference>
<proteinExistence type="predicted"/>
<dbReference type="Pfam" id="PF12490">
    <property type="entry name" value="BCAS3"/>
    <property type="match status" value="1"/>
</dbReference>
<evidence type="ECO:0000259" key="2">
    <source>
        <dbReference type="Pfam" id="PF12490"/>
    </source>
</evidence>
<dbReference type="InParanoid" id="A8DWF6"/>
<evidence type="ECO:0000313" key="3">
    <source>
        <dbReference type="EMBL" id="EDO25453.1"/>
    </source>
</evidence>
<dbReference type="AlphaFoldDB" id="A8DWF6"/>